<dbReference type="Proteomes" id="UP001055072">
    <property type="component" value="Unassembled WGS sequence"/>
</dbReference>
<gene>
    <name evidence="1" type="ORF">BDY19DRAFT_918831</name>
</gene>
<sequence>MASTTPNKLRSETGKSRSATPASGKPGVTPENRKTRRKRTKEAKELDNGLSPSNGIENAEAGPSKSPSQIEPGFGDEDFIAFEPSDTEDEKPSKDVEVVEAKTSGNSGEKGKGRAREYEHAGRKRKSDEIDFNDGYANKKERMDANSRRAPWAADVDWENCHNVAEMLHREVDAFVKYISPSPVEDEVRSLIVRSISNAVTKDYPDAKVLPFGSYQTKLYLPLGDIDLVIESQSMAYSSTAAVLQSLANTMKRAGITDKVTIIGKAKVPIIKFITRHGRFSVDISINQTNGVKTGSMINRFLKELPALRGLVLVTKAFLSQRSMNEVYTGGLGSYSIVCLAISFLQHHPKIRRGEIDPSKNLGVLMMDFFDLYGNYFRYDEVGISVRDGGSYYKKQQRGWSDYRAPGLLSIEDPGDPSNDISRGSFAIARVRTTLAGAFSILTSTAYQREEYISSRRERRYYPLQSRTDQESMSILATVMGITQETINHRRVVQEVYDNRVLHRMAGIKPLASVHSSKEPSSNDEHKTEGRSRNASDIVSTAWAAEDMNLESGDEQERRISREEEEEESRYDIRDKKLPPKKRRRIGTEKDMHTVYTSDEDEDEGLSTGGGRERLIVHADMGQSSEGSEADGVEADEAEYATGRDDELEKAKRS</sequence>
<evidence type="ECO:0000313" key="1">
    <source>
        <dbReference type="EMBL" id="KAI0093770.1"/>
    </source>
</evidence>
<protein>
    <submittedName>
        <fullName evidence="1">Uncharacterized protein</fullName>
    </submittedName>
</protein>
<reference evidence="1" key="1">
    <citation type="journal article" date="2021" name="Environ. Microbiol.">
        <title>Gene family expansions and transcriptome signatures uncover fungal adaptations to wood decay.</title>
        <authorList>
            <person name="Hage H."/>
            <person name="Miyauchi S."/>
            <person name="Viragh M."/>
            <person name="Drula E."/>
            <person name="Min B."/>
            <person name="Chaduli D."/>
            <person name="Navarro D."/>
            <person name="Favel A."/>
            <person name="Norest M."/>
            <person name="Lesage-Meessen L."/>
            <person name="Balint B."/>
            <person name="Merenyi Z."/>
            <person name="de Eugenio L."/>
            <person name="Morin E."/>
            <person name="Martinez A.T."/>
            <person name="Baldrian P."/>
            <person name="Stursova M."/>
            <person name="Martinez M.J."/>
            <person name="Novotny C."/>
            <person name="Magnuson J.K."/>
            <person name="Spatafora J.W."/>
            <person name="Maurice S."/>
            <person name="Pangilinan J."/>
            <person name="Andreopoulos W."/>
            <person name="LaButti K."/>
            <person name="Hundley H."/>
            <person name="Na H."/>
            <person name="Kuo A."/>
            <person name="Barry K."/>
            <person name="Lipzen A."/>
            <person name="Henrissat B."/>
            <person name="Riley R."/>
            <person name="Ahrendt S."/>
            <person name="Nagy L.G."/>
            <person name="Grigoriev I.V."/>
            <person name="Martin F."/>
            <person name="Rosso M.N."/>
        </authorList>
    </citation>
    <scope>NUCLEOTIDE SEQUENCE</scope>
    <source>
        <strain evidence="1">CBS 384.51</strain>
    </source>
</reference>
<keyword evidence="2" id="KW-1185">Reference proteome</keyword>
<comment type="caution">
    <text evidence="1">The sequence shown here is derived from an EMBL/GenBank/DDBJ whole genome shotgun (WGS) entry which is preliminary data.</text>
</comment>
<accession>A0ACB8UHJ9</accession>
<proteinExistence type="predicted"/>
<dbReference type="EMBL" id="MU274901">
    <property type="protein sequence ID" value="KAI0093770.1"/>
    <property type="molecule type" value="Genomic_DNA"/>
</dbReference>
<organism evidence="1 2">
    <name type="scientific">Irpex rosettiformis</name>
    <dbReference type="NCBI Taxonomy" id="378272"/>
    <lineage>
        <taxon>Eukaryota</taxon>
        <taxon>Fungi</taxon>
        <taxon>Dikarya</taxon>
        <taxon>Basidiomycota</taxon>
        <taxon>Agaricomycotina</taxon>
        <taxon>Agaricomycetes</taxon>
        <taxon>Polyporales</taxon>
        <taxon>Irpicaceae</taxon>
        <taxon>Irpex</taxon>
    </lineage>
</organism>
<name>A0ACB8UHJ9_9APHY</name>
<evidence type="ECO:0000313" key="2">
    <source>
        <dbReference type="Proteomes" id="UP001055072"/>
    </source>
</evidence>